<feature type="region of interest" description="Disordered" evidence="1">
    <location>
        <begin position="463"/>
        <end position="529"/>
    </location>
</feature>
<reference evidence="2 3" key="1">
    <citation type="submission" date="2021-01" db="EMBL/GenBank/DDBJ databases">
        <title>Sequencing the genomes of 1000 actinobacteria strains.</title>
        <authorList>
            <person name="Klenk H.-P."/>
        </authorList>
    </citation>
    <scope>NUCLEOTIDE SEQUENCE [LARGE SCALE GENOMIC DNA]</scope>
    <source>
        <strain evidence="2 3">DSM 44581</strain>
    </source>
</reference>
<evidence type="ECO:0000313" key="3">
    <source>
        <dbReference type="Proteomes" id="UP001195724"/>
    </source>
</evidence>
<name>A0ABS2S0F0_9PSEU</name>
<feature type="compositionally biased region" description="Low complexity" evidence="1">
    <location>
        <begin position="502"/>
        <end position="529"/>
    </location>
</feature>
<gene>
    <name evidence="2" type="ORF">JOE68_000069</name>
</gene>
<evidence type="ECO:0008006" key="4">
    <source>
        <dbReference type="Google" id="ProtNLM"/>
    </source>
</evidence>
<sequence>MTLPPVAPAVVADVLDALPPRLRKRTDASLDRAGTWEVVGDAHAARAELDAETTLTWALRGGVLAAADDLVCTCLLAPRCLHRAVAAAAAPVAEPPLPAEADAQPPDTPSAGASSDGQLPVGASVDTPLVGASSDGQLPVGASADTPSVGALPGGRPAGATSPETSPAVGAPAAGPADRARGLVPADAPTEVRAAERSAANALWTACAAILRAGATGSGAVVRAELLRAVHTARVAGLHRAAAGGLRIAAALAAARAGDSTFDREVLTAELVDLLLLCHDLRTADRATAELRGTARREYRPVGALRLYGLCTEPVVTTSGYGGVVTHLVDDSGALWTVPAIMPGGAERVAVADGPVAIGESGLTQRRLGREGLLLSGGTASPDHRLGAGKAVRAVAAPGAPWDAPPFTRLWAQPLGDQVARAFEAATRPDGHRPAGADLLFVEGVVLGPAGNALRLAVTAPDRATGTAPAPGAASGSGTSPDAASSLGSTPDAATGSGSTWDPASGSGSSPDAASGSGSTPGAATAGSAAGAGGAVVLDLVGDGERTRENLRVLAHAGGLRLRVVARLAPDRPGTAVALAVSGDLALPADLRHHVDLGLDRVQRSHVEGRSTADLPPRPEPADRTPPPLRPLENVLHRVTLGGRAVAAVASASREVSALTGNGLTATAELLADLAAASRDRQRDAFGRIVRDAGDAFPVAWLRAGLHVREFTRGVARRAWLDAVGSG</sequence>
<organism evidence="2 3">
    <name type="scientific">Saccharothrix algeriensis</name>
    <dbReference type="NCBI Taxonomy" id="173560"/>
    <lineage>
        <taxon>Bacteria</taxon>
        <taxon>Bacillati</taxon>
        <taxon>Actinomycetota</taxon>
        <taxon>Actinomycetes</taxon>
        <taxon>Pseudonocardiales</taxon>
        <taxon>Pseudonocardiaceae</taxon>
        <taxon>Saccharothrix</taxon>
    </lineage>
</organism>
<feature type="compositionally biased region" description="Pro residues" evidence="1">
    <location>
        <begin position="616"/>
        <end position="630"/>
    </location>
</feature>
<feature type="region of interest" description="Disordered" evidence="1">
    <location>
        <begin position="602"/>
        <end position="630"/>
    </location>
</feature>
<evidence type="ECO:0000256" key="1">
    <source>
        <dbReference type="SAM" id="MobiDB-lite"/>
    </source>
</evidence>
<feature type="compositionally biased region" description="Basic and acidic residues" evidence="1">
    <location>
        <begin position="602"/>
        <end position="611"/>
    </location>
</feature>
<keyword evidence="3" id="KW-1185">Reference proteome</keyword>
<feature type="region of interest" description="Disordered" evidence="1">
    <location>
        <begin position="96"/>
        <end position="182"/>
    </location>
</feature>
<dbReference type="Proteomes" id="UP001195724">
    <property type="component" value="Unassembled WGS sequence"/>
</dbReference>
<feature type="compositionally biased region" description="Low complexity" evidence="1">
    <location>
        <begin position="167"/>
        <end position="177"/>
    </location>
</feature>
<dbReference type="EMBL" id="JAFBCL010000001">
    <property type="protein sequence ID" value="MBM7809204.1"/>
    <property type="molecule type" value="Genomic_DNA"/>
</dbReference>
<proteinExistence type="predicted"/>
<protein>
    <recommendedName>
        <fullName evidence="4">SWIM-type domain-containing protein</fullName>
    </recommendedName>
</protein>
<comment type="caution">
    <text evidence="2">The sequence shown here is derived from an EMBL/GenBank/DDBJ whole genome shotgun (WGS) entry which is preliminary data.</text>
</comment>
<feature type="compositionally biased region" description="Low complexity" evidence="1">
    <location>
        <begin position="463"/>
        <end position="485"/>
    </location>
</feature>
<accession>A0ABS2S0F0</accession>
<dbReference type="RefSeq" id="WP_239562072.1">
    <property type="nucleotide sequence ID" value="NZ_JAFBCL010000001.1"/>
</dbReference>
<evidence type="ECO:0000313" key="2">
    <source>
        <dbReference type="EMBL" id="MBM7809204.1"/>
    </source>
</evidence>